<sequence length="444" mass="50638">MDVLQNDVTEAEKMIEILVDLYQSVMTIYFLTRCLHIAPGRKASKVFIIGCMLTFSYLVIQSKINVFEGSGILIYMLISFPICLVYMDGSFVKKLIYNIVLIIILIFSAVIAGSIISFIFETNYIDMVYNGGKARYLAIVLNQIILTGCIIAITKQADRLKELRDYAYAVTAAMIPLISIFLCGMVLRIDNGDIHGEIYVIAVIVGIAIINIINFILMAKEQQRYHQMIKEKVRLTALEYQRADIDEIKRVHRENERARHEFERIINMIDSLLTANSVEEARRYITNVTSGRILPDEGIVYTSNIIINHVLNRKNRYCREKGISFSCLVEGELSGIDDLDFHILIENLLDNAIEAAENSNDKMINLMIYSDKTGVGIELSNSIMPNALNNNPLFKTTKDDKEHHGYGMDNIRYIVNKYNGRIIYKNISHSMIMFKIVLIIADNK</sequence>
<feature type="transmembrane region" description="Helical" evidence="1">
    <location>
        <begin position="136"/>
        <end position="154"/>
    </location>
</feature>
<dbReference type="EMBL" id="ABVQ01000034">
    <property type="protein sequence ID" value="EEC58329.1"/>
    <property type="molecule type" value="Genomic_DNA"/>
</dbReference>
<feature type="transmembrane region" description="Helical" evidence="1">
    <location>
        <begin position="422"/>
        <end position="441"/>
    </location>
</feature>
<feature type="transmembrane region" description="Helical" evidence="1">
    <location>
        <begin position="43"/>
        <end position="60"/>
    </location>
</feature>
<organism evidence="3 4">
    <name type="scientific">[Bacteroides] pectinophilus ATCC 43243</name>
    <dbReference type="NCBI Taxonomy" id="483218"/>
    <lineage>
        <taxon>Bacteria</taxon>
        <taxon>Bacillati</taxon>
        <taxon>Bacillota</taxon>
        <taxon>Clostridia</taxon>
        <taxon>Eubacteriales</taxon>
    </lineage>
</organism>
<gene>
    <name evidence="3" type="ORF">BACPEC_00459</name>
</gene>
<keyword evidence="1" id="KW-0812">Transmembrane</keyword>
<protein>
    <recommendedName>
        <fullName evidence="2">Sensor histidine kinase NatK-like C-terminal domain-containing protein</fullName>
    </recommendedName>
</protein>
<dbReference type="Pfam" id="PF14501">
    <property type="entry name" value="HATPase_c_5"/>
    <property type="match status" value="1"/>
</dbReference>
<feature type="transmembrane region" description="Helical" evidence="1">
    <location>
        <begin position="199"/>
        <end position="219"/>
    </location>
</feature>
<dbReference type="SUPFAM" id="SSF55874">
    <property type="entry name" value="ATPase domain of HSP90 chaperone/DNA topoisomerase II/histidine kinase"/>
    <property type="match status" value="1"/>
</dbReference>
<comment type="caution">
    <text evidence="3">The sequence shown here is derived from an EMBL/GenBank/DDBJ whole genome shotgun (WGS) entry which is preliminary data.</text>
</comment>
<dbReference type="Gene3D" id="3.30.565.10">
    <property type="entry name" value="Histidine kinase-like ATPase, C-terminal domain"/>
    <property type="match status" value="1"/>
</dbReference>
<evidence type="ECO:0000313" key="3">
    <source>
        <dbReference type="EMBL" id="EEC58329.1"/>
    </source>
</evidence>
<dbReference type="InterPro" id="IPR036890">
    <property type="entry name" value="HATPase_C_sf"/>
</dbReference>
<dbReference type="PANTHER" id="PTHR40448:SF1">
    <property type="entry name" value="TWO-COMPONENT SENSOR HISTIDINE KINASE"/>
    <property type="match status" value="1"/>
</dbReference>
<dbReference type="STRING" id="483218.BACPEC_00459"/>
<evidence type="ECO:0000259" key="2">
    <source>
        <dbReference type="Pfam" id="PF14501"/>
    </source>
</evidence>
<keyword evidence="1" id="KW-1133">Transmembrane helix</keyword>
<feature type="domain" description="Sensor histidine kinase NatK-like C-terminal" evidence="2">
    <location>
        <begin position="339"/>
        <end position="424"/>
    </location>
</feature>
<dbReference type="eggNOG" id="COG0642">
    <property type="taxonomic scope" value="Bacteria"/>
</dbReference>
<evidence type="ECO:0000256" key="1">
    <source>
        <dbReference type="SAM" id="Phobius"/>
    </source>
</evidence>
<evidence type="ECO:0000313" key="4">
    <source>
        <dbReference type="Proteomes" id="UP000003136"/>
    </source>
</evidence>
<reference evidence="3 4" key="2">
    <citation type="submission" date="2008-11" db="EMBL/GenBank/DDBJ databases">
        <authorList>
            <person name="Fulton L."/>
            <person name="Clifton S."/>
            <person name="Fulton B."/>
            <person name="Xu J."/>
            <person name="Minx P."/>
            <person name="Pepin K.H."/>
            <person name="Johnson M."/>
            <person name="Bhonagiri V."/>
            <person name="Nash W.E."/>
            <person name="Mardis E.R."/>
            <person name="Wilson R.K."/>
        </authorList>
    </citation>
    <scope>NUCLEOTIDE SEQUENCE [LARGE SCALE GENOMIC DNA]</scope>
    <source>
        <strain evidence="3 4">ATCC 43243</strain>
    </source>
</reference>
<feature type="transmembrane region" description="Helical" evidence="1">
    <location>
        <begin position="166"/>
        <end position="187"/>
    </location>
</feature>
<keyword evidence="1" id="KW-0472">Membrane</keyword>
<dbReference type="HOGENOM" id="CLU_020211_13_3_9"/>
<accession>B7AP55</accession>
<name>B7AP55_9FIRM</name>
<feature type="transmembrane region" description="Helical" evidence="1">
    <location>
        <begin position="99"/>
        <end position="120"/>
    </location>
</feature>
<proteinExistence type="predicted"/>
<keyword evidence="4" id="KW-1185">Reference proteome</keyword>
<dbReference type="Proteomes" id="UP000003136">
    <property type="component" value="Unassembled WGS sequence"/>
</dbReference>
<dbReference type="PANTHER" id="PTHR40448">
    <property type="entry name" value="TWO-COMPONENT SENSOR HISTIDINE KINASE"/>
    <property type="match status" value="1"/>
</dbReference>
<dbReference type="GO" id="GO:0042802">
    <property type="term" value="F:identical protein binding"/>
    <property type="evidence" value="ECO:0007669"/>
    <property type="project" value="TreeGrafter"/>
</dbReference>
<dbReference type="InterPro" id="IPR032834">
    <property type="entry name" value="NatK-like_C"/>
</dbReference>
<reference evidence="3 4" key="1">
    <citation type="submission" date="2008-11" db="EMBL/GenBank/DDBJ databases">
        <title>Draft genome sequence of Bacteroides pectinophilus (ATCC 43243).</title>
        <authorList>
            <person name="Sudarsanam P."/>
            <person name="Ley R."/>
            <person name="Guruge J."/>
            <person name="Turnbaugh P.J."/>
            <person name="Mahowald M."/>
            <person name="Liep D."/>
            <person name="Gordon J."/>
        </authorList>
    </citation>
    <scope>NUCLEOTIDE SEQUENCE [LARGE SCALE GENOMIC DNA]</scope>
    <source>
        <strain evidence="3 4">ATCC 43243</strain>
    </source>
</reference>
<feature type="transmembrane region" description="Helical" evidence="1">
    <location>
        <begin position="66"/>
        <end position="87"/>
    </location>
</feature>
<dbReference type="AlphaFoldDB" id="B7AP55"/>